<dbReference type="AlphaFoldDB" id="A0A9X1MHD8"/>
<accession>A0A9X1MHD8</accession>
<protein>
    <submittedName>
        <fullName evidence="1">Uncharacterized protein</fullName>
    </submittedName>
</protein>
<dbReference type="Proteomes" id="UP001139158">
    <property type="component" value="Unassembled WGS sequence"/>
</dbReference>
<evidence type="ECO:0000313" key="1">
    <source>
        <dbReference type="EMBL" id="MCC3299656.1"/>
    </source>
</evidence>
<name>A0A9X1MHD8_9MICC</name>
<reference evidence="1" key="1">
    <citation type="submission" date="2021-10" db="EMBL/GenBank/DDBJ databases">
        <title>Novel species in genus Arthrobacter.</title>
        <authorList>
            <person name="Liu Y."/>
        </authorList>
    </citation>
    <scope>NUCLEOTIDE SEQUENCE</scope>
    <source>
        <strain evidence="1">Zg-Y453</strain>
    </source>
</reference>
<gene>
    <name evidence="1" type="ORF">LJ757_17825</name>
</gene>
<keyword evidence="2" id="KW-1185">Reference proteome</keyword>
<proteinExistence type="predicted"/>
<dbReference type="RefSeq" id="WP_227897642.1">
    <property type="nucleotide sequence ID" value="NZ_CP099467.1"/>
</dbReference>
<organism evidence="1 2">
    <name type="scientific">Arthrobacter caoxuetaonis</name>
    <dbReference type="NCBI Taxonomy" id="2886935"/>
    <lineage>
        <taxon>Bacteria</taxon>
        <taxon>Bacillati</taxon>
        <taxon>Actinomycetota</taxon>
        <taxon>Actinomycetes</taxon>
        <taxon>Micrococcales</taxon>
        <taxon>Micrococcaceae</taxon>
        <taxon>Arthrobacter</taxon>
    </lineage>
</organism>
<comment type="caution">
    <text evidence="1">The sequence shown here is derived from an EMBL/GenBank/DDBJ whole genome shotgun (WGS) entry which is preliminary data.</text>
</comment>
<evidence type="ECO:0000313" key="2">
    <source>
        <dbReference type="Proteomes" id="UP001139158"/>
    </source>
</evidence>
<dbReference type="EMBL" id="JAJFZV010000020">
    <property type="protein sequence ID" value="MCC3299656.1"/>
    <property type="molecule type" value="Genomic_DNA"/>
</dbReference>
<sequence>MNSSRPGLKALTAAAFLIAVRLTREAGGGRRLATALEPVHPAQMGTRALLRRSSELSRHLTKNPNDVLAAELLNDVDTEIIRRS</sequence>